<protein>
    <recommendedName>
        <fullName evidence="6">Interactor of constitutive active ROPs 3</fullName>
    </recommendedName>
</protein>
<proteinExistence type="inferred from homology"/>
<dbReference type="InterPro" id="IPR029688">
    <property type="entry name" value="ICR"/>
</dbReference>
<accession>S8C859</accession>
<dbReference type="AlphaFoldDB" id="S8C859"/>
<evidence type="ECO:0000256" key="2">
    <source>
        <dbReference type="ARBA" id="ARBA00023054"/>
    </source>
</evidence>
<sequence length="541" mass="61165">NSPRSASSETPEKISPRVVRQLKSNPRYSEPTASSSNLAPRGSRERSPKVAAAEVHYIALHYLGVFSTRFSCSFFFLQKEQNGKVEELESQISLLENDLKVVKDQLSATEQLKKQAEEEAEESKQKLLALSEKLPENSVPGEDPTEEPESVEKPQQQQQVRDSSTLASALDEIQKLKAQLDLVSDSEAIHLKKAEAEKSELQQVKESLSQTLALVEDMETQLRETKESELHAHKLVEDTLARLEEAKRVMETLKSDGLKASESYHSDRSEEERAEIEAARVEISQLRSALEASEKRYSEERDRSTEQSREAVEMVDKIRAESVQREAVLELELRKSKDEIDELRANLMDKETELQAICEENEVLATKLEQAFKGTKELQLEKELQKLKSDSETLRALLAEKESLFESASDENRRLKSEEVVEADHPTELRHLTEEVEKSNKRAARATEQLEAAQASNAEMEGELRRLKVQSDQWRKAAEAAAAMITAGANGQVMERTGSMDSHFSPRIAKVGSPFGDDLEDELMKKKNPNMLTRLWKKPQK</sequence>
<organism evidence="4 5">
    <name type="scientific">Genlisea aurea</name>
    <dbReference type="NCBI Taxonomy" id="192259"/>
    <lineage>
        <taxon>Eukaryota</taxon>
        <taxon>Viridiplantae</taxon>
        <taxon>Streptophyta</taxon>
        <taxon>Embryophyta</taxon>
        <taxon>Tracheophyta</taxon>
        <taxon>Spermatophyta</taxon>
        <taxon>Magnoliopsida</taxon>
        <taxon>eudicotyledons</taxon>
        <taxon>Gunneridae</taxon>
        <taxon>Pentapetalae</taxon>
        <taxon>asterids</taxon>
        <taxon>lamiids</taxon>
        <taxon>Lamiales</taxon>
        <taxon>Lentibulariaceae</taxon>
        <taxon>Genlisea</taxon>
    </lineage>
</organism>
<feature type="region of interest" description="Disordered" evidence="3">
    <location>
        <begin position="130"/>
        <end position="160"/>
    </location>
</feature>
<evidence type="ECO:0000256" key="3">
    <source>
        <dbReference type="SAM" id="MobiDB-lite"/>
    </source>
</evidence>
<keyword evidence="2" id="KW-0175">Coiled coil</keyword>
<gene>
    <name evidence="4" type="ORF">M569_11752</name>
</gene>
<feature type="region of interest" description="Disordered" evidence="3">
    <location>
        <begin position="254"/>
        <end position="275"/>
    </location>
</feature>
<dbReference type="EMBL" id="AUSU01005738">
    <property type="protein sequence ID" value="EPS63034.1"/>
    <property type="molecule type" value="Genomic_DNA"/>
</dbReference>
<comment type="similarity">
    <text evidence="1">Belongs to the ICR family.</text>
</comment>
<evidence type="ECO:0000313" key="5">
    <source>
        <dbReference type="Proteomes" id="UP000015453"/>
    </source>
</evidence>
<keyword evidence="5" id="KW-1185">Reference proteome</keyword>
<comment type="caution">
    <text evidence="4">The sequence shown here is derived from an EMBL/GenBank/DDBJ whole genome shotgun (WGS) entry which is preliminary data.</text>
</comment>
<feature type="region of interest" description="Disordered" evidence="3">
    <location>
        <begin position="1"/>
        <end position="45"/>
    </location>
</feature>
<evidence type="ECO:0008006" key="6">
    <source>
        <dbReference type="Google" id="ProtNLM"/>
    </source>
</evidence>
<name>S8C859_9LAMI</name>
<feature type="compositionally biased region" description="Polar residues" evidence="3">
    <location>
        <begin position="22"/>
        <end position="38"/>
    </location>
</feature>
<feature type="non-terminal residue" evidence="4">
    <location>
        <position position="1"/>
    </location>
</feature>
<dbReference type="PANTHER" id="PTHR34224:SF18">
    <property type="entry name" value="INTERACTOR OF CONSTITUTIVE ACTIVE ROPS 3"/>
    <property type="match status" value="1"/>
</dbReference>
<dbReference type="PANTHER" id="PTHR34224">
    <property type="entry name" value="INTERACTOR OF CONSTITUTIVE ACTIVE ROPS 2, CHLOROPLASTIC-RELATED"/>
    <property type="match status" value="1"/>
</dbReference>
<evidence type="ECO:0000256" key="1">
    <source>
        <dbReference type="ARBA" id="ARBA00009778"/>
    </source>
</evidence>
<reference evidence="4 5" key="1">
    <citation type="journal article" date="2013" name="BMC Genomics">
        <title>The miniature genome of a carnivorous plant Genlisea aurea contains a low number of genes and short non-coding sequences.</title>
        <authorList>
            <person name="Leushkin E.V."/>
            <person name="Sutormin R.A."/>
            <person name="Nabieva E.R."/>
            <person name="Penin A.A."/>
            <person name="Kondrashov A.S."/>
            <person name="Logacheva M.D."/>
        </authorList>
    </citation>
    <scope>NUCLEOTIDE SEQUENCE [LARGE SCALE GENOMIC DNA]</scope>
</reference>
<dbReference type="Proteomes" id="UP000015453">
    <property type="component" value="Unassembled WGS sequence"/>
</dbReference>
<evidence type="ECO:0000313" key="4">
    <source>
        <dbReference type="EMBL" id="EPS63034.1"/>
    </source>
</evidence>
<dbReference type="OrthoDB" id="1932291at2759"/>